<evidence type="ECO:0000313" key="2">
    <source>
        <dbReference type="Proteomes" id="UP000004277"/>
    </source>
</evidence>
<comment type="caution">
    <text evidence="1">The sequence shown here is derived from an EMBL/GenBank/DDBJ whole genome shotgun (WGS) entry which is preliminary data.</text>
</comment>
<reference evidence="1" key="1">
    <citation type="submission" date="2019-05" db="EMBL/GenBank/DDBJ databases">
        <title>Revised genome assembly of Burkholderiaceae (previously Ralstonia) sp. PBA.</title>
        <authorList>
            <person name="Gan H.M."/>
        </authorList>
    </citation>
    <scope>NUCLEOTIDE SEQUENCE</scope>
    <source>
        <strain evidence="1">PBA</strain>
    </source>
</reference>
<protein>
    <submittedName>
        <fullName evidence="1">Uncharacterized protein</fullName>
    </submittedName>
</protein>
<sequence>MHTTPSAPHIFRQPGRGWTVAAVLWLVVVLAVIGHQWRFWQQGRIDMDVLALLPHDEQAPAADLAMRKLTDAVSRQGGGMVGAPDWAQAREAGRVLSGVLAQSKAPLAPQETTQDGALSAALAFYRPWRDRLLTPEQQHQLATASQEALTQQALRALYQPTVQGRVSDWAADPLGLWTQWWTQRAAASHARPRDGMLWLSAQGTEWAVLTFIIEGSAFSLTGNAVYGDALQRATAAVQAQFPAVRVLHAGVPLHAEAAAVQANREINTIGWGSLAGVLLLTWLAFRSARPILLVGLSLITGCAVALSVTAWCFGQVHLLTLVFGASLVGVAEDYGIHYFAVRQHLPHTPPRSLMRQLLPALWLALVTSVIAYLALGAAPFPGLRQMAVFSATGLLAAMLTVACWFPFLDRGTVPHSRFADRLGKTLLRWPRLGLHMPHIARRSRALAVMVWLALPALLALGLWGGLQLRTQDDVRQLQSAPAALMEQQKQIGALLGMPSPAQFYLVQGPTEEDVLQREETLKTRLDAMVAQGVMTGYSAVSDWVPSAAMQARNAALTYQADTQVLAAVNATLGEHLRRPAFASTPLTLSAWLAQPVSATARTLWLGAMPAPAGRNPGQASDHASGQFASIVMLRGLNDLASLPRLAQQAEGLPGVRWVDKPAEISALLARYRGSMTGLLVLGHVLVLLALTVRFGRAAWRAWLPTALATASVLAVLGWMGQPWQLFNVLALVLLLGVGVDYGIFLLEHEDDPSAWLAVVIGAGSTWLSFGLLGLSSTPALRAFGLTLMVGLPLVLVLAPLFRARRAVGMPHGQDGNPPAQAQRPAYAAQPQTDSHQGKA</sequence>
<name>A0ACD3SUD0_9BURK</name>
<dbReference type="Proteomes" id="UP000004277">
    <property type="component" value="Unassembled WGS sequence"/>
</dbReference>
<organism evidence="1 2">
    <name type="scientific">Imbroritus primus</name>
    <dbReference type="NCBI Taxonomy" id="3058603"/>
    <lineage>
        <taxon>Bacteria</taxon>
        <taxon>Pseudomonadati</taxon>
        <taxon>Pseudomonadota</taxon>
        <taxon>Betaproteobacteria</taxon>
        <taxon>Burkholderiales</taxon>
        <taxon>Burkholderiaceae</taxon>
        <taxon>Imbroritus</taxon>
    </lineage>
</organism>
<proteinExistence type="predicted"/>
<keyword evidence="2" id="KW-1185">Reference proteome</keyword>
<evidence type="ECO:0000313" key="1">
    <source>
        <dbReference type="EMBL" id="TMS59694.1"/>
    </source>
</evidence>
<accession>A0ACD3SUD0</accession>
<gene>
    <name evidence="1" type="ORF">MW7_000670</name>
</gene>
<dbReference type="EMBL" id="AKCV02000004">
    <property type="protein sequence ID" value="TMS59694.1"/>
    <property type="molecule type" value="Genomic_DNA"/>
</dbReference>